<comment type="catalytic activity">
    <reaction evidence="1">
        <text>(2R)-2-phosphoglycerate = (2R)-3-phosphoglycerate</text>
        <dbReference type="Rhea" id="RHEA:15901"/>
        <dbReference type="ChEBI" id="CHEBI:58272"/>
        <dbReference type="ChEBI" id="CHEBI:58289"/>
        <dbReference type="EC" id="5.4.2.12"/>
    </reaction>
</comment>
<dbReference type="Gene3D" id="3.40.720.10">
    <property type="entry name" value="Alkaline Phosphatase, subunit A"/>
    <property type="match status" value="1"/>
</dbReference>
<dbReference type="GO" id="GO:0004619">
    <property type="term" value="F:phosphoglycerate mutase activity"/>
    <property type="evidence" value="ECO:0007669"/>
    <property type="project" value="UniProtKB-EC"/>
</dbReference>
<evidence type="ECO:0000256" key="15">
    <source>
        <dbReference type="ARBA" id="ARBA00022982"/>
    </source>
</evidence>
<dbReference type="EMBL" id="JAYKXP010000007">
    <property type="protein sequence ID" value="KAK7056201.1"/>
    <property type="molecule type" value="Genomic_DNA"/>
</dbReference>
<evidence type="ECO:0000313" key="27">
    <source>
        <dbReference type="Proteomes" id="UP001383192"/>
    </source>
</evidence>
<name>A0AAW0DZE5_9AGAR</name>
<keyword evidence="17" id="KW-0472">Membrane</keyword>
<dbReference type="InterPro" id="IPR036646">
    <property type="entry name" value="PGAM_B_sf"/>
</dbReference>
<evidence type="ECO:0000256" key="13">
    <source>
        <dbReference type="ARBA" id="ARBA00022723"/>
    </source>
</evidence>
<dbReference type="GO" id="GO:0008121">
    <property type="term" value="F:quinol-cytochrome-c reductase activity"/>
    <property type="evidence" value="ECO:0007669"/>
    <property type="project" value="UniProtKB-EC"/>
</dbReference>
<dbReference type="Pfam" id="PF06415">
    <property type="entry name" value="iPGM_N"/>
    <property type="match status" value="1"/>
</dbReference>
<accession>A0AAW0DZE5</accession>
<evidence type="ECO:0000256" key="18">
    <source>
        <dbReference type="ARBA" id="ARBA00023152"/>
    </source>
</evidence>
<evidence type="ECO:0000256" key="6">
    <source>
        <dbReference type="ARBA" id="ARBA00006488"/>
    </source>
</evidence>
<dbReference type="InterPro" id="IPR006124">
    <property type="entry name" value="Metalloenzyme"/>
</dbReference>
<comment type="cofactor">
    <cofactor evidence="3">
        <name>Mn(2+)</name>
        <dbReference type="ChEBI" id="CHEBI:29035"/>
    </cofactor>
</comment>
<keyword evidence="14" id="KW-1278">Translocase</keyword>
<dbReference type="CDD" id="cd16010">
    <property type="entry name" value="iPGM"/>
    <property type="match status" value="1"/>
</dbReference>
<dbReference type="EC" id="5.4.2.12" evidence="8"/>
<comment type="pathway">
    <text evidence="5">Carbohydrate degradation; glycolysis; pyruvate from D-glyceraldehyde 3-phosphate: step 3/5.</text>
</comment>
<proteinExistence type="inferred from homology"/>
<comment type="similarity">
    <text evidence="7">Belongs to the BPG-independent phosphoglycerate mutase family.</text>
</comment>
<dbReference type="Pfam" id="PF01676">
    <property type="entry name" value="Metalloenzyme"/>
    <property type="match status" value="1"/>
</dbReference>
<evidence type="ECO:0000259" key="25">
    <source>
        <dbReference type="Pfam" id="PF06415"/>
    </source>
</evidence>
<organism evidence="26 27">
    <name type="scientific">Paramarasmius palmivorus</name>
    <dbReference type="NCBI Taxonomy" id="297713"/>
    <lineage>
        <taxon>Eukaryota</taxon>
        <taxon>Fungi</taxon>
        <taxon>Dikarya</taxon>
        <taxon>Basidiomycota</taxon>
        <taxon>Agaricomycotina</taxon>
        <taxon>Agaricomycetes</taxon>
        <taxon>Agaricomycetidae</taxon>
        <taxon>Agaricales</taxon>
        <taxon>Marasmiineae</taxon>
        <taxon>Marasmiaceae</taxon>
        <taxon>Paramarasmius</taxon>
    </lineage>
</organism>
<keyword evidence="15" id="KW-0249">Electron transport</keyword>
<dbReference type="HAMAP" id="MF_01038">
    <property type="entry name" value="GpmI"/>
    <property type="match status" value="1"/>
</dbReference>
<keyword evidence="10" id="KW-0813">Transport</keyword>
<dbReference type="Gene3D" id="3.40.50.300">
    <property type="entry name" value="P-loop containing nucleotide triphosphate hydrolases"/>
    <property type="match status" value="1"/>
</dbReference>
<dbReference type="InterPro" id="IPR017850">
    <property type="entry name" value="Alkaline_phosphatase_core_sf"/>
</dbReference>
<feature type="domain" description="Metalloenzyme" evidence="24">
    <location>
        <begin position="59"/>
        <end position="571"/>
    </location>
</feature>
<dbReference type="Proteomes" id="UP001383192">
    <property type="component" value="Unassembled WGS sequence"/>
</dbReference>
<evidence type="ECO:0000256" key="7">
    <source>
        <dbReference type="ARBA" id="ARBA00008819"/>
    </source>
</evidence>
<comment type="similarity">
    <text evidence="6">Belongs to the cytochrome c family.</text>
</comment>
<evidence type="ECO:0000256" key="16">
    <source>
        <dbReference type="ARBA" id="ARBA00023004"/>
    </source>
</evidence>
<dbReference type="PANTHER" id="PTHR31637:SF0">
    <property type="entry name" value="2,3-BISPHOSPHOGLYCERATE-INDEPENDENT PHOSPHOGLYCERATE MUTASE"/>
    <property type="match status" value="1"/>
</dbReference>
<keyword evidence="13" id="KW-0479">Metal-binding</keyword>
<dbReference type="GO" id="GO:0006007">
    <property type="term" value="P:glucose catabolic process"/>
    <property type="evidence" value="ECO:0007669"/>
    <property type="project" value="InterPro"/>
</dbReference>
<keyword evidence="11" id="KW-0349">Heme</keyword>
<evidence type="ECO:0000256" key="12">
    <source>
        <dbReference type="ARBA" id="ARBA00022660"/>
    </source>
</evidence>
<evidence type="ECO:0000256" key="20">
    <source>
        <dbReference type="ARBA" id="ARBA00023235"/>
    </source>
</evidence>
<evidence type="ECO:0000256" key="10">
    <source>
        <dbReference type="ARBA" id="ARBA00022448"/>
    </source>
</evidence>
<keyword evidence="20" id="KW-0413">Isomerase</keyword>
<evidence type="ECO:0000256" key="22">
    <source>
        <dbReference type="ARBA" id="ARBA00071648"/>
    </source>
</evidence>
<dbReference type="InterPro" id="IPR019368">
    <property type="entry name" value="Ribosomal_mS29"/>
</dbReference>
<evidence type="ECO:0000256" key="2">
    <source>
        <dbReference type="ARBA" id="ARBA00001926"/>
    </source>
</evidence>
<dbReference type="Gene3D" id="1.20.5.100">
    <property type="entry name" value="Cytochrome c1, transmembrane anchor, C-terminal"/>
    <property type="match status" value="1"/>
</dbReference>
<dbReference type="Gene3D" id="3.40.1450.10">
    <property type="entry name" value="BPG-independent phosphoglycerate mutase, domain B"/>
    <property type="match status" value="1"/>
</dbReference>
<evidence type="ECO:0000256" key="9">
    <source>
        <dbReference type="ARBA" id="ARBA00012951"/>
    </source>
</evidence>
<dbReference type="FunFam" id="3.40.1450.10:FF:000001">
    <property type="entry name" value="2,3-bisphosphoglycerate-independent phosphoglycerate mutase"/>
    <property type="match status" value="1"/>
</dbReference>
<dbReference type="SUPFAM" id="SSF64158">
    <property type="entry name" value="2,3-Bisphosphoglycerate-independent phosphoglycerate mutase, substrate-binding domain"/>
    <property type="match status" value="1"/>
</dbReference>
<evidence type="ECO:0000256" key="4">
    <source>
        <dbReference type="ARBA" id="ARBA00002315"/>
    </source>
</evidence>
<dbReference type="GO" id="GO:0020037">
    <property type="term" value="F:heme binding"/>
    <property type="evidence" value="ECO:0007669"/>
    <property type="project" value="InterPro"/>
</dbReference>
<dbReference type="InterPro" id="IPR011258">
    <property type="entry name" value="BPG-indep_PGM_N"/>
</dbReference>
<evidence type="ECO:0000256" key="8">
    <source>
        <dbReference type="ARBA" id="ARBA00012026"/>
    </source>
</evidence>
<dbReference type="PANTHER" id="PTHR31637">
    <property type="entry name" value="2,3-BISPHOSPHOGLYCERATE-INDEPENDENT PHOSPHOGLYCERATE MUTASE"/>
    <property type="match status" value="1"/>
</dbReference>
<comment type="caution">
    <text evidence="26">The sequence shown here is derived from an EMBL/GenBank/DDBJ whole genome shotgun (WGS) entry which is preliminary data.</text>
</comment>
<evidence type="ECO:0000256" key="23">
    <source>
        <dbReference type="ARBA" id="ARBA00083354"/>
    </source>
</evidence>
<evidence type="ECO:0000256" key="1">
    <source>
        <dbReference type="ARBA" id="ARBA00000370"/>
    </source>
</evidence>
<evidence type="ECO:0000256" key="19">
    <source>
        <dbReference type="ARBA" id="ARBA00023211"/>
    </source>
</evidence>
<dbReference type="EC" id="7.1.1.8" evidence="9"/>
<dbReference type="Pfam" id="PF02167">
    <property type="entry name" value="Cytochrom_C1"/>
    <property type="match status" value="1"/>
</dbReference>
<dbReference type="InterPro" id="IPR002326">
    <property type="entry name" value="Cyt_c1"/>
</dbReference>
<dbReference type="SUPFAM" id="SSF81496">
    <property type="entry name" value="Cytochrome c1 subunit of cytochrome bc1 complex (Ubiquinol-cytochrome c reductase), transmembrane anchor"/>
    <property type="match status" value="1"/>
</dbReference>
<evidence type="ECO:0000256" key="21">
    <source>
        <dbReference type="ARBA" id="ARBA00029351"/>
    </source>
</evidence>
<evidence type="ECO:0000313" key="26">
    <source>
        <dbReference type="EMBL" id="KAK7056201.1"/>
    </source>
</evidence>
<evidence type="ECO:0000256" key="17">
    <source>
        <dbReference type="ARBA" id="ARBA00023136"/>
    </source>
</evidence>
<dbReference type="InterPro" id="IPR027417">
    <property type="entry name" value="P-loop_NTPase"/>
</dbReference>
<dbReference type="GO" id="GO:0005737">
    <property type="term" value="C:cytoplasm"/>
    <property type="evidence" value="ECO:0007669"/>
    <property type="project" value="InterPro"/>
</dbReference>
<dbReference type="NCBIfam" id="TIGR01307">
    <property type="entry name" value="pgm_bpd_ind"/>
    <property type="match status" value="1"/>
</dbReference>
<dbReference type="Pfam" id="PF10236">
    <property type="entry name" value="DAP3"/>
    <property type="match status" value="1"/>
</dbReference>
<dbReference type="GO" id="GO:0030145">
    <property type="term" value="F:manganese ion binding"/>
    <property type="evidence" value="ECO:0007669"/>
    <property type="project" value="InterPro"/>
</dbReference>
<evidence type="ECO:0000256" key="3">
    <source>
        <dbReference type="ARBA" id="ARBA00001936"/>
    </source>
</evidence>
<evidence type="ECO:0000256" key="11">
    <source>
        <dbReference type="ARBA" id="ARBA00022617"/>
    </source>
</evidence>
<comment type="catalytic activity">
    <reaction evidence="21">
        <text>a quinol + 2 Fe(III)-[cytochrome c](out) = a quinone + 2 Fe(II)-[cytochrome c](out) + 2 H(+)(out)</text>
        <dbReference type="Rhea" id="RHEA:11484"/>
        <dbReference type="Rhea" id="RHEA-COMP:10350"/>
        <dbReference type="Rhea" id="RHEA-COMP:14399"/>
        <dbReference type="ChEBI" id="CHEBI:15378"/>
        <dbReference type="ChEBI" id="CHEBI:24646"/>
        <dbReference type="ChEBI" id="CHEBI:29033"/>
        <dbReference type="ChEBI" id="CHEBI:29034"/>
        <dbReference type="ChEBI" id="CHEBI:132124"/>
        <dbReference type="EC" id="7.1.1.8"/>
    </reaction>
</comment>
<sequence>MAKDVVTFLNWAAEPEHDERKKSGIKAVVLFSTLFAISVYVKRHKWSVIKNRKILINSVHDGWGIATTPGLKGNAIEAGTTTNMDTIAKNHSSRKLAAHGTAVGLSEGLMGNSEVGHLNIGAGRIVWQDIVRIDVSIKKKEFHKNKAILDSMKRAKEGTGRLHLLGLISDGGVHSHITHLFALLETAKEQGVPHTYVHFFGDGRDTAPRSSAKYCQDLLDFMKKEEYGELATIVGRYYAMDRDKRWERIKIAVDGLVGGVGDAVAAESTEDQGKAAVDAIKANYDKDITDEFLKPIIVNGDEGRIKDGDTLFFFNYRSDRMREIATVMGLPDKPMEVTVPKDLGITTMSRYNAEFPFPVAFPPQVMTNVLAEWLSKKDIKQAHVAETEKYAHVTFFFNGGVEKQFEKEERHMIPSPKVPTYDKDPKMSVKGVAEKVAELVRKSEHELIMCNFAPPDMVGHTGVYDAAVEAITHTDEAVGIVYEACQEKGYILLITADHGNAEQMLNQETGAPHTAHTTNPVPFIMTGDPKKFQFTEDKVGETGKESEGDGEEEGALCDVAPTILDLMGLDKPEAAVAPTFKQKSKETKYKKAFVRKNRVGAFRSIAPNQLPQAIFKSQERPSLDLPAFEPKFIKEENIGKAAHFEELQNDPIKHFGTPRSILLEYRLLSQRASIIRDVTVGTARLLDEAETRSSDKTRVVITGRPGSGKSTLLLQAVRYALAKNWIVIYVPRAKQTVNSTSAYAYDIRTQTYLQPLFAHQTLRRLLTVNKRILSELKMSSKLTLEKREIPASTTLADLAEIGVQDGLGTAAQGALAPVILDALMAELGKQKKIPVLLAIDEFQCLYTPQTLYRDPHFSRIRPYHLSVPRLFLEYASGKRSFGSGAVFGAINCDPQWKISVELREALQLGPDMWDLCANWTGEGEGVKSAISGPWEKKNKILQGYAQGLKNLELPKGFTLPEAVAAFEVWQKDGGILGNPTDELFLSKFTESGGNPRDFIWKGLLSTLEGIPPAAEEIRSTPWPHLREVTIS</sequence>
<keyword evidence="19" id="KW-0464">Manganese</keyword>
<dbReference type="InterPro" id="IPR021157">
    <property type="entry name" value="Cyt_c1_TM_anchor_C"/>
</dbReference>
<dbReference type="FunFam" id="1.20.5.100:FF:000003">
    <property type="entry name" value="Cytochrome c1, heme protein, mitochondrial"/>
    <property type="match status" value="1"/>
</dbReference>
<protein>
    <recommendedName>
        <fullName evidence="22">2,3-bisphosphoglycerate-independent phosphoglycerate mutase</fullName>
        <ecNumber evidence="8">5.4.2.12</ecNumber>
        <ecNumber evidence="9">7.1.1.8</ecNumber>
    </recommendedName>
    <alternativeName>
        <fullName evidence="23">Cofactor-independent phosphoglycerate mutase homolog</fullName>
    </alternativeName>
</protein>
<dbReference type="InterPro" id="IPR005995">
    <property type="entry name" value="Pgm_bpd_ind"/>
</dbReference>
<keyword evidence="18" id="KW-0324">Glycolysis</keyword>
<evidence type="ECO:0000259" key="24">
    <source>
        <dbReference type="Pfam" id="PF01676"/>
    </source>
</evidence>
<dbReference type="SUPFAM" id="SSF53649">
    <property type="entry name" value="Alkaline phosphatase-like"/>
    <property type="match status" value="1"/>
</dbReference>
<evidence type="ECO:0000256" key="14">
    <source>
        <dbReference type="ARBA" id="ARBA00022967"/>
    </source>
</evidence>
<dbReference type="SUPFAM" id="SSF52540">
    <property type="entry name" value="P-loop containing nucleoside triphosphate hydrolases"/>
    <property type="match status" value="1"/>
</dbReference>
<keyword evidence="16" id="KW-0408">Iron</keyword>
<dbReference type="AlphaFoldDB" id="A0AAW0DZE5"/>
<comment type="function">
    <text evidence="4">Catalyzes the interconversion of 2-phosphoglycerate and 3-phosphoglycerate.</text>
</comment>
<comment type="cofactor">
    <cofactor evidence="2">
        <name>heme c</name>
        <dbReference type="ChEBI" id="CHEBI:61717"/>
    </cofactor>
</comment>
<gene>
    <name evidence="26" type="ORF">VNI00_002753</name>
</gene>
<feature type="domain" description="BPG-independent PGAM N-terminal" evidence="25">
    <location>
        <begin position="133"/>
        <end position="352"/>
    </location>
</feature>
<dbReference type="GO" id="GO:0006096">
    <property type="term" value="P:glycolytic process"/>
    <property type="evidence" value="ECO:0007669"/>
    <property type="project" value="UniProtKB-KW"/>
</dbReference>
<reference evidence="26 27" key="1">
    <citation type="submission" date="2024-01" db="EMBL/GenBank/DDBJ databases">
        <title>A draft genome for a cacao thread blight-causing isolate of Paramarasmius palmivorus.</title>
        <authorList>
            <person name="Baruah I.K."/>
            <person name="Bukari Y."/>
            <person name="Amoako-Attah I."/>
            <person name="Meinhardt L.W."/>
            <person name="Bailey B.A."/>
            <person name="Cohen S.P."/>
        </authorList>
    </citation>
    <scope>NUCLEOTIDE SEQUENCE [LARGE SCALE GENOMIC DNA]</scope>
    <source>
        <strain evidence="26 27">GH-12</strain>
    </source>
</reference>
<keyword evidence="27" id="KW-1185">Reference proteome</keyword>
<keyword evidence="12" id="KW-0679">Respiratory chain</keyword>
<evidence type="ECO:0000256" key="5">
    <source>
        <dbReference type="ARBA" id="ARBA00004798"/>
    </source>
</evidence>